<dbReference type="Proteomes" id="UP000663903">
    <property type="component" value="Chromosome"/>
</dbReference>
<feature type="transmembrane region" description="Helical" evidence="1">
    <location>
        <begin position="304"/>
        <end position="320"/>
    </location>
</feature>
<proteinExistence type="predicted"/>
<evidence type="ECO:0000256" key="1">
    <source>
        <dbReference type="SAM" id="Phobius"/>
    </source>
</evidence>
<dbReference type="EMBL" id="CP071796">
    <property type="protein sequence ID" value="QTD45582.1"/>
    <property type="molecule type" value="Genomic_DNA"/>
</dbReference>
<evidence type="ECO:0000313" key="3">
    <source>
        <dbReference type="Proteomes" id="UP000663903"/>
    </source>
</evidence>
<keyword evidence="1" id="KW-1133">Transmembrane helix</keyword>
<feature type="transmembrane region" description="Helical" evidence="1">
    <location>
        <begin position="163"/>
        <end position="190"/>
    </location>
</feature>
<feature type="transmembrane region" description="Helical" evidence="1">
    <location>
        <begin position="116"/>
        <end position="135"/>
    </location>
</feature>
<accession>A0A975CGY2</accession>
<gene>
    <name evidence="2" type="ORF">J1M35_01235</name>
</gene>
<keyword evidence="3" id="KW-1185">Reference proteome</keyword>
<reference evidence="2" key="1">
    <citation type="submission" date="2021-03" db="EMBL/GenBank/DDBJ databases">
        <title>Ottowia sp. 27C isolated from the cloaca of a Giant Asian pond turtle (Heosemys grandis).</title>
        <authorList>
            <person name="Spergser J."/>
            <person name="Busse H.-J."/>
        </authorList>
    </citation>
    <scope>NUCLEOTIDE SEQUENCE</scope>
    <source>
        <strain evidence="2">27C</strain>
    </source>
</reference>
<protein>
    <submittedName>
        <fullName evidence="2">Uncharacterized protein</fullName>
    </submittedName>
</protein>
<evidence type="ECO:0000313" key="2">
    <source>
        <dbReference type="EMBL" id="QTD45582.1"/>
    </source>
</evidence>
<feature type="transmembrane region" description="Helical" evidence="1">
    <location>
        <begin position="202"/>
        <end position="227"/>
    </location>
</feature>
<feature type="transmembrane region" description="Helical" evidence="1">
    <location>
        <begin position="12"/>
        <end position="37"/>
    </location>
</feature>
<name>A0A975CGY2_9BURK</name>
<feature type="transmembrane region" description="Helical" evidence="1">
    <location>
        <begin position="332"/>
        <end position="354"/>
    </location>
</feature>
<feature type="transmembrane region" description="Helical" evidence="1">
    <location>
        <begin position="87"/>
        <end position="109"/>
    </location>
</feature>
<dbReference type="KEGG" id="otd:J1M35_01235"/>
<dbReference type="RefSeq" id="WP_208009330.1">
    <property type="nucleotide sequence ID" value="NZ_CP071796.1"/>
</dbReference>
<keyword evidence="1" id="KW-0812">Transmembrane</keyword>
<feature type="transmembrane region" description="Helical" evidence="1">
    <location>
        <begin position="247"/>
        <end position="271"/>
    </location>
</feature>
<dbReference type="AlphaFoldDB" id="A0A975CGY2"/>
<feature type="transmembrane region" description="Helical" evidence="1">
    <location>
        <begin position="278"/>
        <end position="298"/>
    </location>
</feature>
<organism evidence="2 3">
    <name type="scientific">Ottowia testudinis</name>
    <dbReference type="NCBI Taxonomy" id="2816950"/>
    <lineage>
        <taxon>Bacteria</taxon>
        <taxon>Pseudomonadati</taxon>
        <taxon>Pseudomonadota</taxon>
        <taxon>Betaproteobacteria</taxon>
        <taxon>Burkholderiales</taxon>
        <taxon>Comamonadaceae</taxon>
        <taxon>Ottowia</taxon>
    </lineage>
</organism>
<sequence length="483" mass="53255">MLDSKRSNQATYLILIALILCTLVFSSAITGVGNYALDDAYIVEHSVKGILINDESRFIKSTPWEGVTSPVYVALVTSMSLVMPLQLAHWVVGVVSTLLLVSGWYLVFLRYSINPVASAVAVGTGIMAGMSFYQLNNGLETGLAMAAATWTLLALDYDVTPRWGYILAGVQFFIRPELAALSGIFFAIILARRSVGWKKGGIIALCSFAIPATFIFLLTGALVSNTLSAKTYFFAEGCRPDALKLNFALSAVSSFIGSLGVFSIGFVFAILSRQRVALIFFALIFFIAYYKIFPGALFHNYHRYLYLLLPIAIFGWAAYIGHKNRKISLSGYVLGAVASIFVVYSSGSAFRFYLEEVRVVSLDNLQMSHWVERHVPQGSVVMVHDAGKISTVGEQPLVDLVGLKSAYSMAVHRQTTFKNCQRIPEAISNIAKNARASYMVVTADWDRIFGISQSLEYAGWSVERADTERGNSIYRVYKITYLN</sequence>
<keyword evidence="1" id="KW-0472">Membrane</keyword>